<evidence type="ECO:0000256" key="2">
    <source>
        <dbReference type="ARBA" id="ARBA00022679"/>
    </source>
</evidence>
<feature type="domain" description="N-end aminoacyl transferase N-terminal" evidence="4">
    <location>
        <begin position="19"/>
        <end position="88"/>
    </location>
</feature>
<sequence>MTFSFPPKQLQFFLTAPAPCPYLPEQVETKLFTYLSKSDGQQINDALSHVGFRRAQNIAYRPACQDCDACKSCRIRVADFVLNKSFRRILNKNTDIIRDVSSPVSTPEHFALIARYLSARHQAGGMEGMDESDFTALVEETSVATELVNYRDGNAQLLASAIVDQLQDGPSLVYSFFSPKQTNRSLGLYMILDHIARAKETEKPYVYLGFWVQDSPKMNYKQRFQPLEILQNQNWEEFATKKE</sequence>
<evidence type="ECO:0000256" key="1">
    <source>
        <dbReference type="ARBA" id="ARBA00022490"/>
    </source>
</evidence>
<dbReference type="PANTHER" id="PTHR21367:SF1">
    <property type="entry name" value="ARGINYL-TRNA--PROTEIN TRANSFERASE 1"/>
    <property type="match status" value="1"/>
</dbReference>
<dbReference type="InterPro" id="IPR017138">
    <property type="entry name" value="Asp_Glu_LeuTrfase"/>
</dbReference>
<dbReference type="PIRSF" id="PIRSF037208">
    <property type="entry name" value="ATE_pro_prd"/>
    <property type="match status" value="1"/>
</dbReference>
<dbReference type="GO" id="GO:0005737">
    <property type="term" value="C:cytoplasm"/>
    <property type="evidence" value="ECO:0007669"/>
    <property type="project" value="TreeGrafter"/>
</dbReference>
<dbReference type="PANTHER" id="PTHR21367">
    <property type="entry name" value="ARGININE-TRNA-PROTEIN TRANSFERASE 1"/>
    <property type="match status" value="1"/>
</dbReference>
<dbReference type="NCBIfam" id="NF002343">
    <property type="entry name" value="PRK01305.1-4"/>
    <property type="match status" value="1"/>
</dbReference>
<dbReference type="NCBIfam" id="NF002342">
    <property type="entry name" value="PRK01305.1-3"/>
    <property type="match status" value="1"/>
</dbReference>
<dbReference type="NCBIfam" id="NF002346">
    <property type="entry name" value="PRK01305.2-3"/>
    <property type="match status" value="1"/>
</dbReference>
<dbReference type="HAMAP" id="MF_00689">
    <property type="entry name" value="Bpt"/>
    <property type="match status" value="1"/>
</dbReference>
<dbReference type="Pfam" id="PF04377">
    <property type="entry name" value="ATE_C"/>
    <property type="match status" value="1"/>
</dbReference>
<dbReference type="InterPro" id="IPR030700">
    <property type="entry name" value="N-end_Aminoacyl_Trfase"/>
</dbReference>
<reference evidence="6" key="1">
    <citation type="submission" date="2018-06" db="EMBL/GenBank/DDBJ databases">
        <authorList>
            <person name="Zhirakovskaya E."/>
        </authorList>
    </citation>
    <scope>NUCLEOTIDE SEQUENCE</scope>
</reference>
<feature type="domain" description="N-end rule aminoacyl transferase C-terminal" evidence="5">
    <location>
        <begin position="108"/>
        <end position="230"/>
    </location>
</feature>
<dbReference type="EMBL" id="UOEE01000020">
    <property type="protein sequence ID" value="VAV86927.1"/>
    <property type="molecule type" value="Genomic_DNA"/>
</dbReference>
<protein>
    <submittedName>
        <fullName evidence="6">Arginyl-tRNA--protein transferase</fullName>
        <ecNumber evidence="6">2.3.2.8</ecNumber>
    </submittedName>
</protein>
<keyword evidence="3 6" id="KW-0012">Acyltransferase</keyword>
<dbReference type="InterPro" id="IPR007472">
    <property type="entry name" value="N-end_Aminoacyl_Trfase_C"/>
</dbReference>
<name>A0A3B0R5S5_9ZZZZ</name>
<dbReference type="InterPro" id="IPR007471">
    <property type="entry name" value="N-end_Aminoacyl_Trfase_N"/>
</dbReference>
<dbReference type="InterPro" id="IPR016181">
    <property type="entry name" value="Acyl_CoA_acyltransferase"/>
</dbReference>
<accession>A0A3B0R5S5</accession>
<dbReference type="SUPFAM" id="SSF55729">
    <property type="entry name" value="Acyl-CoA N-acyltransferases (Nat)"/>
    <property type="match status" value="1"/>
</dbReference>
<organism evidence="6">
    <name type="scientific">hydrothermal vent metagenome</name>
    <dbReference type="NCBI Taxonomy" id="652676"/>
    <lineage>
        <taxon>unclassified sequences</taxon>
        <taxon>metagenomes</taxon>
        <taxon>ecological metagenomes</taxon>
    </lineage>
</organism>
<evidence type="ECO:0000259" key="4">
    <source>
        <dbReference type="Pfam" id="PF04376"/>
    </source>
</evidence>
<dbReference type="GO" id="GO:0004057">
    <property type="term" value="F:arginyl-tRNA--protein transferase activity"/>
    <property type="evidence" value="ECO:0007669"/>
    <property type="project" value="UniProtKB-EC"/>
</dbReference>
<dbReference type="GO" id="GO:0008914">
    <property type="term" value="F:leucyl-tRNA--protein transferase activity"/>
    <property type="evidence" value="ECO:0007669"/>
    <property type="project" value="InterPro"/>
</dbReference>
<evidence type="ECO:0000313" key="6">
    <source>
        <dbReference type="EMBL" id="VAV86927.1"/>
    </source>
</evidence>
<evidence type="ECO:0000256" key="3">
    <source>
        <dbReference type="ARBA" id="ARBA00023315"/>
    </source>
</evidence>
<dbReference type="AlphaFoldDB" id="A0A3B0R5S5"/>
<keyword evidence="2 6" id="KW-0808">Transferase</keyword>
<dbReference type="Pfam" id="PF04376">
    <property type="entry name" value="ATE_N"/>
    <property type="match status" value="1"/>
</dbReference>
<proteinExistence type="inferred from homology"/>
<dbReference type="GO" id="GO:0071596">
    <property type="term" value="P:ubiquitin-dependent protein catabolic process via the N-end rule pathway"/>
    <property type="evidence" value="ECO:0007669"/>
    <property type="project" value="InterPro"/>
</dbReference>
<gene>
    <name evidence="6" type="ORF">MNBD_ALPHA06-1906</name>
</gene>
<dbReference type="EC" id="2.3.2.8" evidence="6"/>
<keyword evidence="1" id="KW-0963">Cytoplasm</keyword>
<evidence type="ECO:0000259" key="5">
    <source>
        <dbReference type="Pfam" id="PF04377"/>
    </source>
</evidence>